<keyword evidence="7" id="KW-0963">Cytoplasm</keyword>
<dbReference type="Gene3D" id="1.10.8.60">
    <property type="match status" value="1"/>
</dbReference>
<proteinExistence type="inferred from homology"/>
<dbReference type="Gene3D" id="1.25.40.710">
    <property type="match status" value="1"/>
</dbReference>
<feature type="region of interest" description="Disordered" evidence="16">
    <location>
        <begin position="1590"/>
        <end position="1632"/>
    </location>
</feature>
<keyword evidence="12" id="KW-0067">ATP-binding</keyword>
<dbReference type="InterPro" id="IPR046939">
    <property type="entry name" value="TPPII_C_sf"/>
</dbReference>
<sequence>MPDYLGDDMRKVKKTDNEEPIKALDEGDIAILKTYGQGYYHEAIKKTEDDIRDTLKRVNELAGIKESDTGLAPAALWDLAADKLTLQQEQPLQVARCTKIIADQVAPTDIEEGMRVGVDRNKYQIHLPLPPKIDPTVTVMQVEEKPDVTYNDVADARNKLRNSEKWWKPHFYIRTNLSTLALNHLKETDACFIRVIGSELVQKYVGEGARMVRELFEMARSKKACLIFFDEIDAIGGARFDDGMGGDNEVQRTMLELINQLDGFDPRGNIKVLMATNRPDTLDPALVRPGRLDRKVEFGLPDMEGRQHIFKIHARQMSVERDIRYDLLARLCPNCTGAEIRSVCTEAGMFAIRARRKVASEKDFLEAIQKLNRQHFLAAENRLFNQVIISPLATTAIPPILDHNVIVEEIFITLFLSCQIQLYSLFHRIPRDETELSEFQKSHAEYDGRGIVIAVLDTGIDPSAPGLQVTSQGSPKIIDIVDLTGSGDVDTSTKKRAQDSVLIGLTGRKLLIPSSWHNPSGEYHLGLKNIYELYPKSLKTEIKSEKKKKEWTPLHLLATADVARLVENFENKNGVDQTKYSLKTRLDKQDLDSAESLLKAVDEMEEYGPVADCIVFHNGTTWVACLDTTFKGNLSECRLMSSYREKQEYDTLTKQDLMAYSFNIYNNGDLLEICCSFADHGTHVAGIAAAYHPDEPHRNGAAPGAQLISLQIGDHRLKGIETGTALLRAINYCIEHKVHIINYSFAESTHWEDNGKILEAIRDAAFNHDVIYVAAAGNEGPALTTVGCPGGSVDACVGITAYVSPAMRAKLYSLRDRLSPMVYSWSSRDLVCAPGAAITCVPRWSRSSYQLFNGTSMSSPNAAGSIACILSGLSDRTAVSPTMVKLAIENTAKPLEDIDDGCKLASGRGLLRVTEAFNYLERFASKLERHVHYTVKVGDNDRGIYFRELAEVEQVHLITVNVKPVFSEKAEATAMASFNKVFLIRCSSGDWITAPASIDVAYSGKSFKIRVDPRGLQAGHVHNTELLGFDLSMYEAGPMFSVPVTVAVPLQCQEATLPTINFQRILLSPTLCRRRFLHVPKDCNWAVLSFRVEKCDPLAQMVFHSVQRVPHQSFHLNEDHKQFSLSPGIQYTHEFPVVQDRTVEICLAKYWASSGEVVLENCSISFHGIVPIPSVISWEKCSPVYKLMVKCGPRAEKFQPIMNLKSITVPLKPIKQELRPMGPRDLFYDGKQTYQLLMTYKFQIEKSCIVTPNVPLLSEHLYESDYCGYMWSIYDINNAYMFSGGSYPDRFSTKLEEGEYSMILQVRHYCKDALEQAKGTLASVNCKLASPIAVDSYENWPSCKNAEKFTSCLLQRGQMKAIYFSFPTIENLPIHASAGSFLCGHLVLSRCELTKTTLPVTFDVKLYTQMDMPKKKKKSLTLVPDVERKISSFSVDELMYRYKVWLMARRGLAASNLLYAELVEQEGGDVVYCTLTRLIYLMKYQMAGYQQEVYNLSVKLLNLIDRNQLIVFFGGNRDLDPDWTKKKNKMEYLKTATLVALFAKGTVILSMIRKNLDQKLADVFVAYGALEFPKVLHDASGMYFGDSTFSTDESSTSNGSSEKEDNEMSSVEAQTQEATSEKKNSENAEEPKPDNWYASFKICDVEAILLEMLQLVDMDHPLLVPFCCNYAIYTGRYFWAVALLEKLLKEDPKRKELKALKVSLIQKIGWFHVADNLINGILVKHPPSQRLLLISRYQFDVGMECHFANNNLKKISMQVYCSVED</sequence>
<evidence type="ECO:0000256" key="1">
    <source>
        <dbReference type="ARBA" id="ARBA00001910"/>
    </source>
</evidence>
<evidence type="ECO:0000256" key="15">
    <source>
        <dbReference type="PROSITE-ProRule" id="PRU01240"/>
    </source>
</evidence>
<accession>A0ABR3KI36</accession>
<evidence type="ECO:0000313" key="19">
    <source>
        <dbReference type="Proteomes" id="UP001558632"/>
    </source>
</evidence>
<evidence type="ECO:0000256" key="14">
    <source>
        <dbReference type="ARBA" id="ARBA00030937"/>
    </source>
</evidence>
<feature type="domain" description="AAA+ ATPase" evidence="17">
    <location>
        <begin position="168"/>
        <end position="302"/>
    </location>
</feature>
<keyword evidence="11 15" id="KW-0720">Serine protease</keyword>
<keyword evidence="19" id="KW-1185">Reference proteome</keyword>
<evidence type="ECO:0000256" key="13">
    <source>
        <dbReference type="ARBA" id="ARBA00022942"/>
    </source>
</evidence>
<dbReference type="InterPro" id="IPR003959">
    <property type="entry name" value="ATPase_AAA_core"/>
</dbReference>
<evidence type="ECO:0000256" key="11">
    <source>
        <dbReference type="ARBA" id="ARBA00022825"/>
    </source>
</evidence>
<evidence type="ECO:0000256" key="8">
    <source>
        <dbReference type="ARBA" id="ARBA00022670"/>
    </source>
</evidence>
<evidence type="ECO:0000256" key="6">
    <source>
        <dbReference type="ARBA" id="ARBA00022438"/>
    </source>
</evidence>
<feature type="compositionally biased region" description="Basic and acidic residues" evidence="16">
    <location>
        <begin position="1619"/>
        <end position="1632"/>
    </location>
</feature>
<comment type="similarity">
    <text evidence="3">Belongs to the AAA ATPase family.</text>
</comment>
<feature type="active site" description="Charge relay system" evidence="15">
    <location>
        <position position="457"/>
    </location>
</feature>
<dbReference type="SMART" id="SM00382">
    <property type="entry name" value="AAA"/>
    <property type="match status" value="1"/>
</dbReference>
<evidence type="ECO:0000256" key="7">
    <source>
        <dbReference type="ARBA" id="ARBA00022490"/>
    </source>
</evidence>
<dbReference type="Gene3D" id="2.20.25.690">
    <property type="match status" value="1"/>
</dbReference>
<dbReference type="SUPFAM" id="SSF52743">
    <property type="entry name" value="Subtilisin-like"/>
    <property type="match status" value="1"/>
</dbReference>
<dbReference type="EC" id="3.4.14.10" evidence="4"/>
<dbReference type="InterPro" id="IPR041569">
    <property type="entry name" value="AAA_lid_3"/>
</dbReference>
<dbReference type="InterPro" id="IPR048723">
    <property type="entry name" value="OB_PRS7"/>
</dbReference>
<dbReference type="EMBL" id="JBEUSY010000330">
    <property type="protein sequence ID" value="KAL1238122.1"/>
    <property type="molecule type" value="Genomic_DNA"/>
</dbReference>
<comment type="catalytic activity">
    <reaction evidence="1">
        <text>Release of an N-terminal tripeptide from a polypeptide.</text>
        <dbReference type="EC" id="3.4.14.10"/>
    </reaction>
</comment>
<dbReference type="SUPFAM" id="SSF52540">
    <property type="entry name" value="P-loop containing nucleoside triphosphate hydrolases"/>
    <property type="match status" value="1"/>
</dbReference>
<dbReference type="Gene3D" id="3.40.50.300">
    <property type="entry name" value="P-loop containing nucleotide triphosphate hydrolases"/>
    <property type="match status" value="1"/>
</dbReference>
<dbReference type="InterPro" id="IPR027417">
    <property type="entry name" value="P-loop_NTPase"/>
</dbReference>
<dbReference type="Pfam" id="PF21316">
    <property type="entry name" value="TPPII_GBD"/>
    <property type="match status" value="1"/>
</dbReference>
<dbReference type="Proteomes" id="UP001558632">
    <property type="component" value="Unassembled WGS sequence"/>
</dbReference>
<dbReference type="Pfam" id="PF12580">
    <property type="entry name" value="TPPII"/>
    <property type="match status" value="1"/>
</dbReference>
<organism evidence="18 19">
    <name type="scientific">Trichinella spiralis</name>
    <name type="common">Trichina worm</name>
    <dbReference type="NCBI Taxonomy" id="6334"/>
    <lineage>
        <taxon>Eukaryota</taxon>
        <taxon>Metazoa</taxon>
        <taxon>Ecdysozoa</taxon>
        <taxon>Nematoda</taxon>
        <taxon>Enoplea</taxon>
        <taxon>Dorylaimia</taxon>
        <taxon>Trichinellida</taxon>
        <taxon>Trichinellidae</taxon>
        <taxon>Trichinella</taxon>
    </lineage>
</organism>
<dbReference type="Gene3D" id="2.60.40.3170">
    <property type="match status" value="1"/>
</dbReference>
<evidence type="ECO:0000256" key="16">
    <source>
        <dbReference type="SAM" id="MobiDB-lite"/>
    </source>
</evidence>
<gene>
    <name evidence="18" type="ORF">TSPI_11182</name>
</gene>
<keyword evidence="8 15" id="KW-0645">Protease</keyword>
<dbReference type="InterPro" id="IPR000209">
    <property type="entry name" value="Peptidase_S8/S53_dom"/>
</dbReference>
<keyword evidence="6" id="KW-0031">Aminopeptidase</keyword>
<dbReference type="Gene3D" id="3.40.50.200">
    <property type="entry name" value="Peptidase S8/S53 domain"/>
    <property type="match status" value="1"/>
</dbReference>
<dbReference type="InterPro" id="IPR048383">
    <property type="entry name" value="TPPII_Ig-like-1"/>
</dbReference>
<dbReference type="InterPro" id="IPR036852">
    <property type="entry name" value="Peptidase_S8/S53_dom_sf"/>
</dbReference>
<dbReference type="PROSITE" id="PS00138">
    <property type="entry name" value="SUBTILASE_SER"/>
    <property type="match status" value="1"/>
</dbReference>
<dbReference type="InterPro" id="IPR046940">
    <property type="entry name" value="TPPII_Ig-like_sf"/>
</dbReference>
<dbReference type="PANTHER" id="PTHR23073">
    <property type="entry name" value="26S PROTEASOME REGULATORY SUBUNIT"/>
    <property type="match status" value="1"/>
</dbReference>
<dbReference type="InterPro" id="IPR012340">
    <property type="entry name" value="NA-bd_OB-fold"/>
</dbReference>
<evidence type="ECO:0000259" key="17">
    <source>
        <dbReference type="SMART" id="SM00382"/>
    </source>
</evidence>
<protein>
    <recommendedName>
        <fullName evidence="5">26S proteasome regulatory subunit 7</fullName>
        <ecNumber evidence="4">3.4.14.10</ecNumber>
    </recommendedName>
    <alternativeName>
        <fullName evidence="14">Proteasome 26S subunit ATPase 2</fullName>
    </alternativeName>
</protein>
<feature type="active site" description="Charge relay system" evidence="15">
    <location>
        <position position="856"/>
    </location>
</feature>
<dbReference type="InterPro" id="IPR048384">
    <property type="entry name" value="TPPII_GBD"/>
</dbReference>
<keyword evidence="13" id="KW-0647">Proteasome</keyword>
<dbReference type="InterPro" id="IPR023828">
    <property type="entry name" value="Peptidase_S8_Ser-AS"/>
</dbReference>
<dbReference type="PRINTS" id="PR00723">
    <property type="entry name" value="SUBTILISIN"/>
</dbReference>
<dbReference type="Pfam" id="PF00082">
    <property type="entry name" value="Peptidase_S8"/>
    <property type="match status" value="1"/>
</dbReference>
<keyword evidence="9" id="KW-0547">Nucleotide-binding</keyword>
<dbReference type="Gene3D" id="2.40.50.140">
    <property type="entry name" value="Nucleic acid-binding proteins"/>
    <property type="match status" value="1"/>
</dbReference>
<dbReference type="Gene3D" id="6.10.250.3080">
    <property type="match status" value="1"/>
</dbReference>
<dbReference type="InterPro" id="IPR003960">
    <property type="entry name" value="ATPase_AAA_CS"/>
</dbReference>
<feature type="active site" description="Charge relay system" evidence="15">
    <location>
        <position position="680"/>
    </location>
</feature>
<dbReference type="Pfam" id="PF21236">
    <property type="entry name" value="OB_PRS7"/>
    <property type="match status" value="1"/>
</dbReference>
<evidence type="ECO:0000256" key="12">
    <source>
        <dbReference type="ARBA" id="ARBA00022840"/>
    </source>
</evidence>
<dbReference type="InterPro" id="IPR003593">
    <property type="entry name" value="AAA+_ATPase"/>
</dbReference>
<feature type="compositionally biased region" description="Low complexity" evidence="16">
    <location>
        <begin position="1590"/>
        <end position="1600"/>
    </location>
</feature>
<dbReference type="Pfam" id="PF17862">
    <property type="entry name" value="AAA_lid_3"/>
    <property type="match status" value="1"/>
</dbReference>
<comment type="subcellular location">
    <subcellularLocation>
        <location evidence="2">Cytoplasm</location>
    </subcellularLocation>
</comment>
<keyword evidence="10 15" id="KW-0378">Hydrolase</keyword>
<evidence type="ECO:0000256" key="10">
    <source>
        <dbReference type="ARBA" id="ARBA00022801"/>
    </source>
</evidence>
<feature type="compositionally biased region" description="Polar residues" evidence="16">
    <location>
        <begin position="1608"/>
        <end position="1618"/>
    </location>
</feature>
<evidence type="ECO:0000256" key="9">
    <source>
        <dbReference type="ARBA" id="ARBA00022741"/>
    </source>
</evidence>
<evidence type="ECO:0000256" key="3">
    <source>
        <dbReference type="ARBA" id="ARBA00006914"/>
    </source>
</evidence>
<dbReference type="InterPro" id="IPR022229">
    <property type="entry name" value="TPPII_Ig-like-2"/>
</dbReference>
<evidence type="ECO:0000256" key="2">
    <source>
        <dbReference type="ARBA" id="ARBA00004496"/>
    </source>
</evidence>
<evidence type="ECO:0000313" key="18">
    <source>
        <dbReference type="EMBL" id="KAL1238122.1"/>
    </source>
</evidence>
<dbReference type="InterPro" id="IPR022398">
    <property type="entry name" value="Peptidase_S8_His-AS"/>
</dbReference>
<dbReference type="PROSITE" id="PS51892">
    <property type="entry name" value="SUBTILASE"/>
    <property type="match status" value="1"/>
</dbReference>
<name>A0ABR3KI36_TRISP</name>
<reference evidence="18 19" key="1">
    <citation type="submission" date="2024-07" db="EMBL/GenBank/DDBJ databases">
        <title>Enhanced genomic and transcriptomic resources for Trichinella pseudospiralis and T. spiralis underpin the discovery of pronounced molecular differences between stages and species.</title>
        <authorList>
            <person name="Pasi K.K."/>
            <person name="La Rosa G."/>
            <person name="Gomez-Morales M.A."/>
            <person name="Tosini F."/>
            <person name="Sumanam S."/>
            <person name="Young N.D."/>
            <person name="Chang B.C."/>
            <person name="Robin G.B."/>
        </authorList>
    </citation>
    <scope>NUCLEOTIDE SEQUENCE [LARGE SCALE GENOMIC DNA]</scope>
    <source>
        <strain evidence="18">ISS534</strain>
    </source>
</reference>
<dbReference type="InterPro" id="IPR015500">
    <property type="entry name" value="Peptidase_S8_subtilisin-rel"/>
</dbReference>
<dbReference type="PROSITE" id="PS00674">
    <property type="entry name" value="AAA"/>
    <property type="match status" value="1"/>
</dbReference>
<comment type="similarity">
    <text evidence="15">Belongs to the peptidase S8 family.</text>
</comment>
<evidence type="ECO:0000256" key="5">
    <source>
        <dbReference type="ARBA" id="ARBA00021111"/>
    </source>
</evidence>
<dbReference type="Pfam" id="PF21223">
    <property type="entry name" value="TPPII_Ig-like-1"/>
    <property type="match status" value="1"/>
</dbReference>
<dbReference type="InterPro" id="IPR050221">
    <property type="entry name" value="26S_Proteasome_ATPase"/>
</dbReference>
<dbReference type="Pfam" id="PF00004">
    <property type="entry name" value="AAA"/>
    <property type="match status" value="1"/>
</dbReference>
<dbReference type="PROSITE" id="PS00137">
    <property type="entry name" value="SUBTILASE_HIS"/>
    <property type="match status" value="1"/>
</dbReference>
<comment type="caution">
    <text evidence="18">The sequence shown here is derived from an EMBL/GenBank/DDBJ whole genome shotgun (WGS) entry which is preliminary data.</text>
</comment>
<evidence type="ECO:0000256" key="4">
    <source>
        <dbReference type="ARBA" id="ARBA00012462"/>
    </source>
</evidence>